<name>A0A2V5JZR1_9BACL</name>
<keyword evidence="2" id="KW-0378">Hydrolase</keyword>
<dbReference type="GO" id="GO:0009307">
    <property type="term" value="P:DNA restriction-modification system"/>
    <property type="evidence" value="ECO:0007669"/>
    <property type="project" value="InterPro"/>
</dbReference>
<dbReference type="GO" id="GO:0009036">
    <property type="term" value="F:type II site-specific deoxyribonuclease activity"/>
    <property type="evidence" value="ECO:0007669"/>
    <property type="project" value="InterPro"/>
</dbReference>
<keyword evidence="3" id="KW-1185">Reference proteome</keyword>
<dbReference type="OrthoDB" id="9797574at2"/>
<evidence type="ECO:0000259" key="1">
    <source>
        <dbReference type="Pfam" id="PF09019"/>
    </source>
</evidence>
<reference evidence="2 3" key="1">
    <citation type="submission" date="2018-05" db="EMBL/GenBank/DDBJ databases">
        <title>Paenibacillus flagellatus sp. nov., isolated from selenium mineral soil.</title>
        <authorList>
            <person name="Dai X."/>
        </authorList>
    </citation>
    <scope>NUCLEOTIDE SEQUENCE [LARGE SCALE GENOMIC DNA]</scope>
    <source>
        <strain evidence="2 3">DXL2</strain>
    </source>
</reference>
<dbReference type="Pfam" id="PF09019">
    <property type="entry name" value="EcoRII-C"/>
    <property type="match status" value="1"/>
</dbReference>
<dbReference type="AlphaFoldDB" id="A0A2V5JZR1"/>
<dbReference type="EMBL" id="QJVJ01000009">
    <property type="protein sequence ID" value="PYI52435.1"/>
    <property type="molecule type" value="Genomic_DNA"/>
</dbReference>
<dbReference type="Proteomes" id="UP000247476">
    <property type="component" value="Unassembled WGS sequence"/>
</dbReference>
<gene>
    <name evidence="2" type="ORF">DLM86_19835</name>
</gene>
<dbReference type="GO" id="GO:0003677">
    <property type="term" value="F:DNA binding"/>
    <property type="evidence" value="ECO:0007669"/>
    <property type="project" value="InterPro"/>
</dbReference>
<sequence>MQRGFLSQYFEGIAIKRLSAVEVNTAVSNQHEFNGSKPLRTIFGDDRVSHEARFLWLAGENEGFSCEGYLTWYDAREAHPTRSEYRLYFKSNEVMDQARESDMLIVAKRPDGEIYMILVPLGSTLESQLLWLFGVDQVGFSFNFQAIEDGHDPEVDFAVRYILEEMGIVVEEPDSDYLDGILEPYFNGGFPSTSVFSDLARRTLRDVSPYDEPDQTLLKWIEQEEKLFKRLERHIVAKRLETGFLDDGNTDVEGFIQFSLSVHNRRKSRVGYALENHLEEIFKAHNLTYSRTAVTENKAKPDFLFPHIDNYRDPSFPESRLTMLGVKSTCKDRWRQVLAEAQRIQNKHLFTLEPGISENQTDEMQASNLQLILPKRLHETYKPSQQSWLMDLRSFIELAKERQH</sequence>
<comment type="caution">
    <text evidence="2">The sequence shown here is derived from an EMBL/GenBank/DDBJ whole genome shotgun (WGS) entry which is preliminary data.</text>
</comment>
<dbReference type="InterPro" id="IPR011335">
    <property type="entry name" value="Restrct_endonuc-II-like"/>
</dbReference>
<dbReference type="Gene3D" id="3.40.91.80">
    <property type="match status" value="1"/>
</dbReference>
<accession>A0A2V5JZR1</accession>
<keyword evidence="2" id="KW-0255">Endonuclease</keyword>
<protein>
    <submittedName>
        <fullName evidence="2">Restriction endonuclease</fullName>
    </submittedName>
</protein>
<evidence type="ECO:0000313" key="3">
    <source>
        <dbReference type="Proteomes" id="UP000247476"/>
    </source>
</evidence>
<dbReference type="InterPro" id="IPR015109">
    <property type="entry name" value="Restrct_endonuc_II_EcoRII_C"/>
</dbReference>
<proteinExistence type="predicted"/>
<evidence type="ECO:0000313" key="2">
    <source>
        <dbReference type="EMBL" id="PYI52435.1"/>
    </source>
</evidence>
<organism evidence="2 3">
    <name type="scientific">Paenibacillus flagellatus</name>
    <dbReference type="NCBI Taxonomy" id="2211139"/>
    <lineage>
        <taxon>Bacteria</taxon>
        <taxon>Bacillati</taxon>
        <taxon>Bacillota</taxon>
        <taxon>Bacilli</taxon>
        <taxon>Bacillales</taxon>
        <taxon>Paenibacillaceae</taxon>
        <taxon>Paenibacillus</taxon>
    </lineage>
</organism>
<keyword evidence="2" id="KW-0540">Nuclease</keyword>
<feature type="domain" description="Restriction endonuclease type II EcoRII C-terminal" evidence="1">
    <location>
        <begin position="228"/>
        <end position="396"/>
    </location>
</feature>
<dbReference type="InterPro" id="IPR038365">
    <property type="entry name" value="EcoRII_C_sf"/>
</dbReference>
<dbReference type="SUPFAM" id="SSF52980">
    <property type="entry name" value="Restriction endonuclease-like"/>
    <property type="match status" value="1"/>
</dbReference>
<dbReference type="RefSeq" id="WP_110841804.1">
    <property type="nucleotide sequence ID" value="NZ_QJVJ01000009.1"/>
</dbReference>